<reference evidence="3 4" key="1">
    <citation type="submission" date="2019-06" db="EMBL/GenBank/DDBJ databases">
        <authorList>
            <person name="Li J."/>
        </authorList>
    </citation>
    <scope>NUCLEOTIDE SEQUENCE [LARGE SCALE GENOMIC DNA]</scope>
    <source>
        <strain evidence="3 4">LMG 28165</strain>
    </source>
</reference>
<keyword evidence="2" id="KW-1133">Transmembrane helix</keyword>
<feature type="compositionally biased region" description="Basic and acidic residues" evidence="1">
    <location>
        <begin position="302"/>
        <end position="324"/>
    </location>
</feature>
<dbReference type="RefSeq" id="WP_139465875.1">
    <property type="nucleotide sequence ID" value="NZ_VDHJ01000009.1"/>
</dbReference>
<feature type="compositionally biased region" description="Basic and acidic residues" evidence="1">
    <location>
        <begin position="142"/>
        <end position="156"/>
    </location>
</feature>
<feature type="region of interest" description="Disordered" evidence="1">
    <location>
        <begin position="134"/>
        <end position="177"/>
    </location>
</feature>
<comment type="caution">
    <text evidence="3">The sequence shown here is derived from an EMBL/GenBank/DDBJ whole genome shotgun (WGS) entry which is preliminary data.</text>
</comment>
<name>A0A5C4U4P3_9CORY</name>
<keyword evidence="4" id="KW-1185">Reference proteome</keyword>
<accession>A0A5C4U4P3</accession>
<feature type="transmembrane region" description="Helical" evidence="2">
    <location>
        <begin position="178"/>
        <end position="201"/>
    </location>
</feature>
<feature type="compositionally biased region" description="Acidic residues" evidence="1">
    <location>
        <begin position="261"/>
        <end position="272"/>
    </location>
</feature>
<keyword evidence="2" id="KW-0472">Membrane</keyword>
<sequence>MNPMLIKQGLSIASQIRSAMKENKLKNQRTVYDQLRESSANTADLRDYLRALDAKDRAERDPEEAEARITRRAAAGPIVQGVRVRLENARDQLRHDSEAADSFDLDKAKRRLNLLAEDVDEKRKKAVKKLKPLRAKAKKRSARVEKAANKARARAEKKVRKQAATAKKRAQRRSRSSFGAGKTFGLISLLAAIAGAIYWFLLRKPAAEEADATPPRVEEHSGEKSATLVYSSTTEDDSAKNDSQDTPKETRKDTPRPAGELAEDPAERDEELLGSIDEQLEAHRRSEDAVAEASTGADDAAEALREEAAKAQREFDAKYGDGSK</sequence>
<proteinExistence type="predicted"/>
<dbReference type="EMBL" id="VDHJ01000009">
    <property type="protein sequence ID" value="TNL96846.1"/>
    <property type="molecule type" value="Genomic_DNA"/>
</dbReference>
<evidence type="ECO:0000313" key="3">
    <source>
        <dbReference type="EMBL" id="TNL96846.1"/>
    </source>
</evidence>
<feature type="compositionally biased region" description="Basic and acidic residues" evidence="1">
    <location>
        <begin position="237"/>
        <end position="255"/>
    </location>
</feature>
<organism evidence="3 4">
    <name type="scientific">Corynebacterium tapiri</name>
    <dbReference type="NCBI Taxonomy" id="1448266"/>
    <lineage>
        <taxon>Bacteria</taxon>
        <taxon>Bacillati</taxon>
        <taxon>Actinomycetota</taxon>
        <taxon>Actinomycetes</taxon>
        <taxon>Mycobacteriales</taxon>
        <taxon>Corynebacteriaceae</taxon>
        <taxon>Corynebacterium</taxon>
    </lineage>
</organism>
<gene>
    <name evidence="3" type="ORF">FHE74_07450</name>
</gene>
<protein>
    <submittedName>
        <fullName evidence="3">Uncharacterized protein</fullName>
    </submittedName>
</protein>
<feature type="compositionally biased region" description="Basic residues" evidence="1">
    <location>
        <begin position="157"/>
        <end position="175"/>
    </location>
</feature>
<dbReference type="AlphaFoldDB" id="A0A5C4U4P3"/>
<dbReference type="OrthoDB" id="4427650at2"/>
<feature type="region of interest" description="Disordered" evidence="1">
    <location>
        <begin position="211"/>
        <end position="324"/>
    </location>
</feature>
<keyword evidence="2" id="KW-0812">Transmembrane</keyword>
<evidence type="ECO:0000256" key="2">
    <source>
        <dbReference type="SAM" id="Phobius"/>
    </source>
</evidence>
<evidence type="ECO:0000256" key="1">
    <source>
        <dbReference type="SAM" id="MobiDB-lite"/>
    </source>
</evidence>
<evidence type="ECO:0000313" key="4">
    <source>
        <dbReference type="Proteomes" id="UP000312032"/>
    </source>
</evidence>
<dbReference type="Proteomes" id="UP000312032">
    <property type="component" value="Unassembled WGS sequence"/>
</dbReference>